<evidence type="ECO:0000256" key="6">
    <source>
        <dbReference type="ARBA" id="ARBA00052755"/>
    </source>
</evidence>
<comment type="catalytic activity">
    <reaction evidence="6 8">
        <text>Release of a C-terminal amino acid with broad specificity, except for -Pro.</text>
        <dbReference type="EC" id="3.4.17.19"/>
    </reaction>
</comment>
<dbReference type="Pfam" id="PF02074">
    <property type="entry name" value="Peptidase_M32"/>
    <property type="match status" value="1"/>
</dbReference>
<feature type="active site" description="Proton donor/acceptor" evidence="10">
    <location>
        <position position="292"/>
    </location>
</feature>
<evidence type="ECO:0000313" key="12">
    <source>
        <dbReference type="Proteomes" id="UP000182125"/>
    </source>
</evidence>
<feature type="binding site" evidence="9">
    <location>
        <position position="295"/>
    </location>
    <ligand>
        <name>Zn(2+)</name>
        <dbReference type="ChEBI" id="CHEBI:29105"/>
        <note>catalytic</note>
    </ligand>
</feature>
<dbReference type="EMBL" id="FOIW01000002">
    <property type="protein sequence ID" value="SEW06883.1"/>
    <property type="molecule type" value="Genomic_DNA"/>
</dbReference>
<dbReference type="Gene3D" id="1.10.1370.30">
    <property type="match status" value="1"/>
</dbReference>
<dbReference type="AlphaFoldDB" id="A0A1I0NYW6"/>
<organism evidence="11 12">
    <name type="scientific">Thermococcus thioreducens</name>
    <dbReference type="NCBI Taxonomy" id="277988"/>
    <lineage>
        <taxon>Archaea</taxon>
        <taxon>Methanobacteriati</taxon>
        <taxon>Methanobacteriota</taxon>
        <taxon>Thermococci</taxon>
        <taxon>Thermococcales</taxon>
        <taxon>Thermococcaceae</taxon>
        <taxon>Thermococcus</taxon>
    </lineage>
</organism>
<evidence type="ECO:0000256" key="8">
    <source>
        <dbReference type="PIRNR" id="PIRNR006615"/>
    </source>
</evidence>
<gene>
    <name evidence="11" type="ORF">SAMN05216170_1368</name>
</gene>
<reference evidence="12" key="1">
    <citation type="submission" date="2016-10" db="EMBL/GenBank/DDBJ databases">
        <authorList>
            <person name="Varghese N."/>
            <person name="Submissions S."/>
        </authorList>
    </citation>
    <scope>NUCLEOTIDE SEQUENCE [LARGE SCALE GENOMIC DNA]</scope>
    <source>
        <strain evidence="12">OGL-20</strain>
    </source>
</reference>
<evidence type="ECO:0000256" key="2">
    <source>
        <dbReference type="ARBA" id="ARBA00022670"/>
    </source>
</evidence>
<dbReference type="InterPro" id="IPR001333">
    <property type="entry name" value="Peptidase_M32_Taq"/>
</dbReference>
<dbReference type="GO" id="GO:0006508">
    <property type="term" value="P:proteolysis"/>
    <property type="evidence" value="ECO:0007669"/>
    <property type="project" value="UniProtKB-UniRule"/>
</dbReference>
<comment type="cofactor">
    <cofactor evidence="9">
        <name>Zn(2+)</name>
        <dbReference type="ChEBI" id="CHEBI:29105"/>
    </cofactor>
    <text evidence="9">Binds 1 zinc ion per subunit.</text>
</comment>
<evidence type="ECO:0000256" key="9">
    <source>
        <dbReference type="PIRSR" id="PIRSR006615-1"/>
    </source>
</evidence>
<dbReference type="Proteomes" id="UP000182125">
    <property type="component" value="Unassembled WGS sequence"/>
</dbReference>
<dbReference type="PIRSF" id="PIRSF006615">
    <property type="entry name" value="Zn_crbxpep_Taq"/>
    <property type="match status" value="1"/>
</dbReference>
<dbReference type="EC" id="3.4.17.19" evidence="8"/>
<keyword evidence="9" id="KW-0862">Zinc</keyword>
<evidence type="ECO:0000256" key="5">
    <source>
        <dbReference type="ARBA" id="ARBA00023049"/>
    </source>
</evidence>
<dbReference type="PROSITE" id="PS52034">
    <property type="entry name" value="PEPTIDASE_M32"/>
    <property type="match status" value="1"/>
</dbReference>
<keyword evidence="1 8" id="KW-0121">Carboxypeptidase</keyword>
<feature type="binding site" evidence="9">
    <location>
        <position position="321"/>
    </location>
    <ligand>
        <name>Zn(2+)</name>
        <dbReference type="ChEBI" id="CHEBI:29105"/>
        <note>catalytic</note>
    </ligand>
</feature>
<name>A0A1I0NYW6_9EURY</name>
<evidence type="ECO:0000256" key="4">
    <source>
        <dbReference type="ARBA" id="ARBA00022801"/>
    </source>
</evidence>
<dbReference type="SUPFAM" id="SSF55486">
    <property type="entry name" value="Metalloproteases ('zincins'), catalytic domain"/>
    <property type="match status" value="1"/>
</dbReference>
<proteinExistence type="inferred from homology"/>
<protein>
    <recommendedName>
        <fullName evidence="8">Metal-dependent carboxypeptidase</fullName>
        <ecNumber evidence="8">3.4.17.19</ecNumber>
    </recommendedName>
</protein>
<keyword evidence="3 8" id="KW-0479">Metal-binding</keyword>
<keyword evidence="5 8" id="KW-0482">Metalloprotease</keyword>
<evidence type="ECO:0000256" key="10">
    <source>
        <dbReference type="PIRSR" id="PIRSR006615-2"/>
    </source>
</evidence>
<keyword evidence="2 8" id="KW-0645">Protease</keyword>
<dbReference type="GO" id="GO:0004181">
    <property type="term" value="F:metallocarboxypeptidase activity"/>
    <property type="evidence" value="ECO:0007669"/>
    <property type="project" value="UniProtKB-UniRule"/>
</dbReference>
<dbReference type="GO" id="GO:0046914">
    <property type="term" value="F:transition metal ion binding"/>
    <property type="evidence" value="ECO:0007669"/>
    <property type="project" value="UniProtKB-ARBA"/>
</dbReference>
<evidence type="ECO:0000256" key="7">
    <source>
        <dbReference type="ARBA" id="ARBA00061580"/>
    </source>
</evidence>
<evidence type="ECO:0000256" key="3">
    <source>
        <dbReference type="ARBA" id="ARBA00022723"/>
    </source>
</evidence>
<dbReference type="CDD" id="cd06460">
    <property type="entry name" value="M32_Taq"/>
    <property type="match status" value="1"/>
</dbReference>
<dbReference type="FunFam" id="1.10.1370.30:FF:000003">
    <property type="entry name" value="Thermostable carboxypeptidase 1"/>
    <property type="match status" value="1"/>
</dbReference>
<keyword evidence="4 8" id="KW-0378">Hydrolase</keyword>
<dbReference type="PANTHER" id="PTHR34217:SF1">
    <property type="entry name" value="CARBOXYPEPTIDASE 1"/>
    <property type="match status" value="1"/>
</dbReference>
<dbReference type="PRINTS" id="PR00998">
    <property type="entry name" value="CRBOXYPTASET"/>
</dbReference>
<evidence type="ECO:0000313" key="11">
    <source>
        <dbReference type="EMBL" id="SEW06883.1"/>
    </source>
</evidence>
<accession>A0A1I0NYW6</accession>
<sequence length="520" mass="61409">MSIEKIKRAWEKSLPKKNEVVPMESVFQNETVREILTRYRRIWAIGHAQSVLGWDMEVNMPKEGILERSVAQGELSVLSQEFLLKPEFVELVEKAKSIEGLNEYERGVVRVLDRSIRISRSFPPEFLREMSEVTSQATKAWEEAKKSDDFSKFEPWLDRIIDLAKRAADYLGYEDEPYDALLDMFEEGLTTREVERMFSKLEKELKPLLERIMEEGKVPQSHPLEKERYEREWMEKVNLWILQKFGYPLGIRARLDVSAHPFTTEFGIRDVRITTRYEGYDFRRTILSTVHEFGHALYELQQDERFMFSPIAGGVSLGIHESQSRFWENIVGRSREFAELIHPVLGENLPFMADYTPEDVYLYFNMVRPDFIRTESDVVTYNFHILLRFKLERMMLNEGVKAKDLPELWNDEMENLLGIRPKSYVEGILQDIHWAHGTVGYFPTYSIGTLLAAQFYYHMKRDLNVEEHIANADFGPIKAWLREKVHRYGSIYPPKELLKKSIGEELNPDYFIRWVKERYL</sequence>
<evidence type="ECO:0000256" key="1">
    <source>
        <dbReference type="ARBA" id="ARBA00022645"/>
    </source>
</evidence>
<dbReference type="PANTHER" id="PTHR34217">
    <property type="entry name" value="METAL-DEPENDENT CARBOXYPEPTIDASE"/>
    <property type="match status" value="1"/>
</dbReference>
<feature type="binding site" evidence="9">
    <location>
        <position position="291"/>
    </location>
    <ligand>
        <name>Zn(2+)</name>
        <dbReference type="ChEBI" id="CHEBI:29105"/>
        <note>catalytic</note>
    </ligand>
</feature>
<comment type="similarity">
    <text evidence="7 8">Belongs to the peptidase M32 family.</text>
</comment>
<comment type="function">
    <text evidence="8">Broad specificity carboxypetidase that releases amino acids sequentially from the C-terminus, including neutral, aromatic, polar and basic residues.</text>
</comment>